<dbReference type="InterPro" id="IPR015510">
    <property type="entry name" value="PGRP"/>
</dbReference>
<dbReference type="Proteomes" id="UP000201609">
    <property type="component" value="Segment"/>
</dbReference>
<dbReference type="GO" id="GO:0042742">
    <property type="term" value="P:defense response to bacterium"/>
    <property type="evidence" value="ECO:0007669"/>
    <property type="project" value="UniProtKB-KW"/>
</dbReference>
<dbReference type="Gene3D" id="3.40.80.10">
    <property type="entry name" value="Peptidoglycan recognition protein-like"/>
    <property type="match status" value="1"/>
</dbReference>
<sequence>MRPIDTLVWHCAATPEGKWFDVDDVRKWHTLPPPKGRGWKDVGYHFIILLDGTIQKGRPLDRVGAHVEGHNTGSIGCCYIGGVDAITLKPKDTRTAAQKAAMLKLTQDLLKQFPSIKRIAGHNEYASKACPSFDVRKDPLGNLPTFTSGRRS</sequence>
<protein>
    <submittedName>
        <fullName evidence="6">Putative N-acetylmuramoyl-L-alanine amidase</fullName>
    </submittedName>
</protein>
<organism evidence="6 7">
    <name type="scientific">Mesorhizobium phage vB_MloP_Lo5R7ANS</name>
    <dbReference type="NCBI Taxonomy" id="1527771"/>
    <lineage>
        <taxon>Viruses</taxon>
        <taxon>Duplodnaviria</taxon>
        <taxon>Heunggongvirae</taxon>
        <taxon>Uroviricota</taxon>
        <taxon>Caudoviricetes</taxon>
        <taxon>Autographivirales</taxon>
        <taxon>Pairvirus</taxon>
        <taxon>Pairvirus Lo5R7ANS</taxon>
    </lineage>
</organism>
<keyword evidence="2" id="KW-0929">Antimicrobial</keyword>
<dbReference type="GO" id="GO:0008745">
    <property type="term" value="F:N-acetylmuramoyl-L-alanine amidase activity"/>
    <property type="evidence" value="ECO:0007669"/>
    <property type="project" value="InterPro"/>
</dbReference>
<dbReference type="GO" id="GO:0008270">
    <property type="term" value="F:zinc ion binding"/>
    <property type="evidence" value="ECO:0007669"/>
    <property type="project" value="InterPro"/>
</dbReference>
<dbReference type="CDD" id="cd06583">
    <property type="entry name" value="PGRP"/>
    <property type="match status" value="1"/>
</dbReference>
<evidence type="ECO:0000256" key="2">
    <source>
        <dbReference type="ARBA" id="ARBA00022529"/>
    </source>
</evidence>
<dbReference type="GO" id="GO:0001897">
    <property type="term" value="P:symbiont-mediated cytolysis of host cell"/>
    <property type="evidence" value="ECO:0007669"/>
    <property type="project" value="UniProtKB-ARBA"/>
</dbReference>
<dbReference type="SUPFAM" id="SSF55846">
    <property type="entry name" value="N-acetylmuramoyl-L-alanine amidase-like"/>
    <property type="match status" value="1"/>
</dbReference>
<dbReference type="EMBL" id="KM199771">
    <property type="protein sequence ID" value="AIK68514.1"/>
    <property type="molecule type" value="Genomic_DNA"/>
</dbReference>
<dbReference type="GO" id="GO:0009253">
    <property type="term" value="P:peptidoglycan catabolic process"/>
    <property type="evidence" value="ECO:0007669"/>
    <property type="project" value="InterPro"/>
</dbReference>
<dbReference type="PANTHER" id="PTHR11022">
    <property type="entry name" value="PEPTIDOGLYCAN RECOGNITION PROTEIN"/>
    <property type="match status" value="1"/>
</dbReference>
<dbReference type="RefSeq" id="YP_009100091.1">
    <property type="nucleotide sequence ID" value="NC_025431.1"/>
</dbReference>
<dbReference type="InterPro" id="IPR036505">
    <property type="entry name" value="Amidase/PGRP_sf"/>
</dbReference>
<gene>
    <name evidence="6" type="ORF">Lo5R7ANS_44</name>
</gene>
<dbReference type="Pfam" id="PF01510">
    <property type="entry name" value="Amidase_2"/>
    <property type="match status" value="1"/>
</dbReference>
<evidence type="ECO:0000313" key="7">
    <source>
        <dbReference type="Proteomes" id="UP000201609"/>
    </source>
</evidence>
<evidence type="ECO:0000259" key="4">
    <source>
        <dbReference type="SMART" id="SM00644"/>
    </source>
</evidence>
<dbReference type="KEGG" id="vg:22109851"/>
<comment type="similarity">
    <text evidence="1">Belongs to the N-acetylmuramoyl-L-alanine amidase 2 family.</text>
</comment>
<evidence type="ECO:0000313" key="6">
    <source>
        <dbReference type="EMBL" id="AIK68514.1"/>
    </source>
</evidence>
<dbReference type="PANTHER" id="PTHR11022:SF41">
    <property type="entry name" value="PEPTIDOGLYCAN-RECOGNITION PROTEIN LC-RELATED"/>
    <property type="match status" value="1"/>
</dbReference>
<keyword evidence="7" id="KW-1185">Reference proteome</keyword>
<dbReference type="SMART" id="SM00644">
    <property type="entry name" value="Ami_2"/>
    <property type="match status" value="1"/>
</dbReference>
<evidence type="ECO:0000259" key="5">
    <source>
        <dbReference type="SMART" id="SM00701"/>
    </source>
</evidence>
<evidence type="ECO:0000256" key="3">
    <source>
        <dbReference type="ARBA" id="ARBA00022638"/>
    </source>
</evidence>
<feature type="domain" description="N-acetylmuramoyl-L-alanine amidase" evidence="4">
    <location>
        <begin position="1"/>
        <end position="132"/>
    </location>
</feature>
<dbReference type="OrthoDB" id="13080at10239"/>
<dbReference type="SMART" id="SM00701">
    <property type="entry name" value="PGRP"/>
    <property type="match status" value="1"/>
</dbReference>
<evidence type="ECO:0000256" key="1">
    <source>
        <dbReference type="ARBA" id="ARBA00007553"/>
    </source>
</evidence>
<name>A0A076YNV9_9CAUD</name>
<dbReference type="InterPro" id="IPR002502">
    <property type="entry name" value="Amidase_domain"/>
</dbReference>
<keyword evidence="3" id="KW-0081">Bacteriolytic enzyme</keyword>
<dbReference type="InterPro" id="IPR006619">
    <property type="entry name" value="PGRP_domain_met/bac"/>
</dbReference>
<reference evidence="6 7" key="1">
    <citation type="submission" date="2014-07" db="EMBL/GenBank/DDBJ databases">
        <title>Genomic characterization of two T7-like Mesorhizobium loti phages vB_MloP_Lo5R7ANS and vB_MloP_Cp1R7ANS-C2.</title>
        <authorList>
            <person name="Halmillawewa A.P."/>
            <person name="Perry B."/>
            <person name="Gavard R."/>
            <person name="Yost C.K."/>
            <person name="Hynes M.F."/>
        </authorList>
    </citation>
    <scope>NUCLEOTIDE SEQUENCE [LARGE SCALE GENOMIC DNA]</scope>
</reference>
<dbReference type="GeneID" id="22109851"/>
<proteinExistence type="inferred from homology"/>
<accession>A0A076YNV9</accession>
<feature type="domain" description="Peptidoglycan recognition protein family" evidence="5">
    <location>
        <begin position="1"/>
        <end position="126"/>
    </location>
</feature>